<dbReference type="InterPro" id="IPR006331">
    <property type="entry name" value="ADGF"/>
</dbReference>
<name>F8P6L8_SERL9</name>
<dbReference type="Gene3D" id="3.20.20.140">
    <property type="entry name" value="Metal-dependent hydrolases"/>
    <property type="match status" value="1"/>
</dbReference>
<dbReference type="EC" id="3.5.4.4" evidence="4"/>
<dbReference type="GO" id="GO:0004000">
    <property type="term" value="F:adenosine deaminase activity"/>
    <property type="evidence" value="ECO:0007669"/>
    <property type="project" value="InterPro"/>
</dbReference>
<dbReference type="SUPFAM" id="SSF51556">
    <property type="entry name" value="Metallo-dependent hydrolases"/>
    <property type="match status" value="1"/>
</dbReference>
<comment type="catalytic activity">
    <reaction evidence="9">
        <text>adenosine + H2O + H(+) = inosine + NH4(+)</text>
        <dbReference type="Rhea" id="RHEA:24408"/>
        <dbReference type="ChEBI" id="CHEBI:15377"/>
        <dbReference type="ChEBI" id="CHEBI:15378"/>
        <dbReference type="ChEBI" id="CHEBI:16335"/>
        <dbReference type="ChEBI" id="CHEBI:17596"/>
        <dbReference type="ChEBI" id="CHEBI:28938"/>
        <dbReference type="EC" id="3.5.4.4"/>
    </reaction>
</comment>
<organism>
    <name type="scientific">Serpula lacrymans var. lacrymans (strain S7.9)</name>
    <name type="common">Dry rot fungus</name>
    <dbReference type="NCBI Taxonomy" id="578457"/>
    <lineage>
        <taxon>Eukaryota</taxon>
        <taxon>Fungi</taxon>
        <taxon>Dikarya</taxon>
        <taxon>Basidiomycota</taxon>
        <taxon>Agaricomycotina</taxon>
        <taxon>Agaricomycetes</taxon>
        <taxon>Agaricomycetidae</taxon>
        <taxon>Boletales</taxon>
        <taxon>Coniophorineae</taxon>
        <taxon>Serpulaceae</taxon>
        <taxon>Serpula</taxon>
    </lineage>
</organism>
<dbReference type="Proteomes" id="UP000008064">
    <property type="component" value="Unassembled WGS sequence"/>
</dbReference>
<keyword evidence="5" id="KW-0964">Secreted</keyword>
<evidence type="ECO:0000256" key="4">
    <source>
        <dbReference type="ARBA" id="ARBA00012784"/>
    </source>
</evidence>
<evidence type="ECO:0000256" key="2">
    <source>
        <dbReference type="ARBA" id="ARBA00004613"/>
    </source>
</evidence>
<comment type="subcellular location">
    <subcellularLocation>
        <location evidence="2">Secreted</location>
    </subcellularLocation>
</comment>
<evidence type="ECO:0000256" key="5">
    <source>
        <dbReference type="ARBA" id="ARBA00022525"/>
    </source>
</evidence>
<evidence type="ECO:0000256" key="7">
    <source>
        <dbReference type="ARBA" id="ARBA00022729"/>
    </source>
</evidence>
<dbReference type="EMBL" id="GL945439">
    <property type="protein sequence ID" value="EGO21084.1"/>
    <property type="molecule type" value="Genomic_DNA"/>
</dbReference>
<evidence type="ECO:0000256" key="8">
    <source>
        <dbReference type="ARBA" id="ARBA00022801"/>
    </source>
</evidence>
<keyword evidence="7" id="KW-0732">Signal</keyword>
<evidence type="ECO:0000256" key="9">
    <source>
        <dbReference type="ARBA" id="ARBA00047764"/>
    </source>
</evidence>
<dbReference type="InterPro" id="IPR001365">
    <property type="entry name" value="A_deaminase_dom"/>
</dbReference>
<dbReference type="PANTHER" id="PTHR11409">
    <property type="entry name" value="ADENOSINE DEAMINASE"/>
    <property type="match status" value="1"/>
</dbReference>
<dbReference type="GeneID" id="18820692"/>
<comment type="similarity">
    <text evidence="3">Belongs to the metallo-dependent hydrolases superfamily. Adenosine and AMP deaminases family. ADGF subfamily.</text>
</comment>
<dbReference type="NCBIfam" id="TIGR01431">
    <property type="entry name" value="adm_rel"/>
    <property type="match status" value="1"/>
</dbReference>
<accession>F8P6L8</accession>
<dbReference type="PANTHER" id="PTHR11409:SF39">
    <property type="entry name" value="ADENOSINE DEAMINASE 2"/>
    <property type="match status" value="1"/>
</dbReference>
<evidence type="ECO:0000259" key="10">
    <source>
        <dbReference type="Pfam" id="PF00962"/>
    </source>
</evidence>
<keyword evidence="6" id="KW-0479">Metal-binding</keyword>
<dbReference type="KEGG" id="sla:SERLADRAFT_475782"/>
<evidence type="ECO:0000256" key="1">
    <source>
        <dbReference type="ARBA" id="ARBA00001947"/>
    </source>
</evidence>
<dbReference type="GO" id="GO:0006154">
    <property type="term" value="P:adenosine catabolic process"/>
    <property type="evidence" value="ECO:0007669"/>
    <property type="project" value="InterPro"/>
</dbReference>
<dbReference type="InterPro" id="IPR006330">
    <property type="entry name" value="Ado/ade_deaminase"/>
</dbReference>
<comment type="cofactor">
    <cofactor evidence="1">
        <name>Zn(2+)</name>
        <dbReference type="ChEBI" id="CHEBI:29105"/>
    </cofactor>
</comment>
<evidence type="ECO:0000313" key="11">
    <source>
        <dbReference type="EMBL" id="EGO21084.1"/>
    </source>
</evidence>
<feature type="domain" description="Adenosine deaminase" evidence="10">
    <location>
        <begin position="271"/>
        <end position="520"/>
    </location>
</feature>
<proteinExistence type="inferred from homology"/>
<dbReference type="GO" id="GO:0046872">
    <property type="term" value="F:metal ion binding"/>
    <property type="evidence" value="ECO:0007669"/>
    <property type="project" value="UniProtKB-KW"/>
</dbReference>
<dbReference type="RefSeq" id="XP_007322041.1">
    <property type="nucleotide sequence ID" value="XM_007321979.1"/>
</dbReference>
<dbReference type="HOGENOM" id="CLU_022829_2_0_1"/>
<dbReference type="FunFam" id="3.20.20.140:FF:000017">
    <property type="entry name" value="Adenosine deaminase 2"/>
    <property type="match status" value="1"/>
</dbReference>
<reference evidence="11" key="1">
    <citation type="submission" date="2011-04" db="EMBL/GenBank/DDBJ databases">
        <title>Evolution of plant cell wall degrading machinery underlies the functional diversity of forest fungi.</title>
        <authorList>
            <consortium name="US DOE Joint Genome Institute (JGI-PGF)"/>
            <person name="Eastwood D.C."/>
            <person name="Floudas D."/>
            <person name="Binder M."/>
            <person name="Majcherczyk A."/>
            <person name="Schneider P."/>
            <person name="Aerts A."/>
            <person name="Asiegbu F.O."/>
            <person name="Baker S.E."/>
            <person name="Barry K."/>
            <person name="Bendiksby M."/>
            <person name="Blumentritt M."/>
            <person name="Coutinho P.M."/>
            <person name="Cullen D."/>
            <person name="Cullen D."/>
            <person name="Gathman A."/>
            <person name="Goodell B."/>
            <person name="Henrissat B."/>
            <person name="Ihrmark K."/>
            <person name="Kauserud H."/>
            <person name="Kohler A."/>
            <person name="LaButti K."/>
            <person name="Lapidus A."/>
            <person name="Lavin J.L."/>
            <person name="Lee Y.-H."/>
            <person name="Lindquist E."/>
            <person name="Lilly W."/>
            <person name="Lucas S."/>
            <person name="Morin E."/>
            <person name="Murat C."/>
            <person name="Oguiza J.A."/>
            <person name="Park J."/>
            <person name="Pisabarro A.G."/>
            <person name="Riley R."/>
            <person name="Rosling A."/>
            <person name="Salamov A."/>
            <person name="Schmidt O."/>
            <person name="Schmutz J."/>
            <person name="Skrede I."/>
            <person name="Stenlid J."/>
            <person name="Wiebenga A."/>
            <person name="Xie X."/>
            <person name="Kues U."/>
            <person name="Hibbett D.S."/>
            <person name="Hoffmeister D."/>
            <person name="Hogberg N."/>
            <person name="Martin F."/>
            <person name="Grigoriev I.V."/>
            <person name="Watkinson S.C."/>
        </authorList>
    </citation>
    <scope>NUCLEOTIDE SEQUENCE</scope>
    <source>
        <strain evidence="11">S7.9</strain>
    </source>
</reference>
<gene>
    <name evidence="11" type="ORF">SERLADRAFT_475782</name>
</gene>
<protein>
    <recommendedName>
        <fullName evidence="4">adenosine deaminase</fullName>
        <ecNumber evidence="4">3.5.4.4</ecNumber>
    </recommendedName>
</protein>
<sequence>MLSNSIDIAGYERSRVQLIDEDRALRVDHPRTVKFTAAEIEADRIVRNIRSLETQSIWGADHEDIPHVFPGMEFLTAKDIIVKTKLFQILTRMPKGALLHIHQGASVDASVMLRLALQQPAIHISCPNVINASTILSTSPRFKAFPEDRYFDAYGLTELSYIPNTWVSVQKARENFDSALGGPEGFDRWVVGAMTINPTEAYGSHNTVKKIWQKFGDAFMVLDPLIRFLPIWAEHLRAFLLACIDDGISYTEIRTNTFAKCTSFDPAYTYEIAADGQSSVSRRELFLIFDKVVNDIRSEMKVQGRGDEFIGAKIIYVLQRFVDNKALDAELEQCLSMKLEFPHLIVGFDLVGDEEAHKPLIDYLEPLLRFKQRQQELGVDIPFFFHAGETLGDGSKADMNLYDAILLGTKRIGHGFSLVKHPKLMEICREKRIALEVCPISNEVLRLTSSMPMHPLPIFMNNGIPVVLCSDDPGIFGNMGLSFDFFQVLVSSEVTGLLTLGQMARDSIECSTLVGEEKQRAMLAWERRWAMFIKEIVQMEAEYLN</sequence>
<dbReference type="Pfam" id="PF00962">
    <property type="entry name" value="A_deaminase"/>
    <property type="match status" value="1"/>
</dbReference>
<dbReference type="InterPro" id="IPR032466">
    <property type="entry name" value="Metal_Hydrolase"/>
</dbReference>
<dbReference type="AlphaFoldDB" id="F8P6L8"/>
<evidence type="ECO:0000256" key="3">
    <source>
        <dbReference type="ARBA" id="ARBA00006083"/>
    </source>
</evidence>
<evidence type="ECO:0000256" key="6">
    <source>
        <dbReference type="ARBA" id="ARBA00022723"/>
    </source>
</evidence>
<dbReference type="GO" id="GO:0005615">
    <property type="term" value="C:extracellular space"/>
    <property type="evidence" value="ECO:0007669"/>
    <property type="project" value="InterPro"/>
</dbReference>
<dbReference type="OrthoDB" id="7202371at2759"/>
<dbReference type="GO" id="GO:0046103">
    <property type="term" value="P:inosine biosynthetic process"/>
    <property type="evidence" value="ECO:0007669"/>
    <property type="project" value="TreeGrafter"/>
</dbReference>
<keyword evidence="8" id="KW-0378">Hydrolase</keyword>